<dbReference type="Proteomes" id="UP000254569">
    <property type="component" value="Unassembled WGS sequence"/>
</dbReference>
<sequence>MVANSRAHEPLILPWRGPTLTVRFATLPRRTPAPTGGRPRLAPVTHRPPTDLVVAGLGPAGRALAFRAAAAGLSVTAVDVRPQRRWTATYAAWADELPAWLPAETVASHIGRPAVWTTGPRLLDRVYRVLDTARLQDVLDLGAVAVVRGRVRDVGSEGVVLEDGRRVCARYVVDARGVPADPQRAQQTAFGVIVDDATAAPALDGHDAWFMDWRRDNGTAPDDVPSFLYAVPVGDGRTILEETCLVGRPALDLGELERRLRVRLAARGVCTTGDERVERVRFAVEGAPTSPGVIGFGARGGLMHPATGYAVATALSTADAVVDAMRRGDDPQHVLWSARARSVAAMRQMGLRVLLRLDAHGAIEFFDAFFDLPVAQQRAYLSGRDDASGVASAMWRLFRVLPRPRRMTILRSLR</sequence>
<dbReference type="AlphaFoldDB" id="A0A379LVK3"/>
<dbReference type="EMBL" id="UGVI01000001">
    <property type="protein sequence ID" value="SUE13892.1"/>
    <property type="molecule type" value="Genomic_DNA"/>
</dbReference>
<dbReference type="GO" id="GO:0016853">
    <property type="term" value="F:isomerase activity"/>
    <property type="evidence" value="ECO:0007669"/>
    <property type="project" value="UniProtKB-KW"/>
</dbReference>
<evidence type="ECO:0000313" key="2">
    <source>
        <dbReference type="Proteomes" id="UP000254569"/>
    </source>
</evidence>
<reference evidence="1 2" key="1">
    <citation type="submission" date="2018-06" db="EMBL/GenBank/DDBJ databases">
        <authorList>
            <consortium name="Pathogen Informatics"/>
            <person name="Doyle S."/>
        </authorList>
    </citation>
    <scope>NUCLEOTIDE SEQUENCE [LARGE SCALE GENOMIC DNA]</scope>
    <source>
        <strain evidence="1 2">NCTC13296</strain>
    </source>
</reference>
<protein>
    <submittedName>
        <fullName evidence="1">Lycopene beta-cyclase</fullName>
        <ecNumber evidence="1">5.5.1.19</ecNumber>
    </submittedName>
</protein>
<dbReference type="Gene3D" id="3.50.50.60">
    <property type="entry name" value="FAD/NAD(P)-binding domain"/>
    <property type="match status" value="1"/>
</dbReference>
<dbReference type="SUPFAM" id="SSF51905">
    <property type="entry name" value="FAD/NAD(P)-binding domain"/>
    <property type="match status" value="1"/>
</dbReference>
<dbReference type="InterPro" id="IPR036188">
    <property type="entry name" value="FAD/NAD-bd_sf"/>
</dbReference>
<gene>
    <name evidence="1" type="primary">crtL</name>
    <name evidence="1" type="ORF">NCTC13296_00721</name>
</gene>
<proteinExistence type="predicted"/>
<dbReference type="EC" id="5.5.1.19" evidence="1"/>
<accession>A0A379LVK3</accession>
<organism evidence="1 2">
    <name type="scientific">Rhodococcus gordoniae</name>
    <dbReference type="NCBI Taxonomy" id="223392"/>
    <lineage>
        <taxon>Bacteria</taxon>
        <taxon>Bacillati</taxon>
        <taxon>Actinomycetota</taxon>
        <taxon>Actinomycetes</taxon>
        <taxon>Mycobacteriales</taxon>
        <taxon>Nocardiaceae</taxon>
        <taxon>Rhodococcus</taxon>
    </lineage>
</organism>
<dbReference type="PANTHER" id="PTHR39757:SF5">
    <property type="entry name" value="OS02G0190600 PROTEIN"/>
    <property type="match status" value="1"/>
</dbReference>
<keyword evidence="1" id="KW-0413">Isomerase</keyword>
<evidence type="ECO:0000313" key="1">
    <source>
        <dbReference type="EMBL" id="SUE13892.1"/>
    </source>
</evidence>
<keyword evidence="2" id="KW-1185">Reference proteome</keyword>
<dbReference type="PANTHER" id="PTHR39757">
    <property type="match status" value="1"/>
</dbReference>
<dbReference type="Pfam" id="PF05834">
    <property type="entry name" value="Lycopene_cycl"/>
    <property type="match status" value="1"/>
</dbReference>
<name>A0A379LVK3_9NOCA</name>